<feature type="compositionally biased region" description="Low complexity" evidence="1">
    <location>
        <begin position="43"/>
        <end position="61"/>
    </location>
</feature>
<dbReference type="Proteomes" id="UP000799436">
    <property type="component" value="Unassembled WGS sequence"/>
</dbReference>
<evidence type="ECO:0000313" key="2">
    <source>
        <dbReference type="EMBL" id="KAF2774175.1"/>
    </source>
</evidence>
<dbReference type="EMBL" id="ML995808">
    <property type="protein sequence ID" value="KAF2774175.1"/>
    <property type="molecule type" value="Genomic_DNA"/>
</dbReference>
<evidence type="ECO:0000313" key="3">
    <source>
        <dbReference type="Proteomes" id="UP000799436"/>
    </source>
</evidence>
<organism evidence="2 3">
    <name type="scientific">Teratosphaeria nubilosa</name>
    <dbReference type="NCBI Taxonomy" id="161662"/>
    <lineage>
        <taxon>Eukaryota</taxon>
        <taxon>Fungi</taxon>
        <taxon>Dikarya</taxon>
        <taxon>Ascomycota</taxon>
        <taxon>Pezizomycotina</taxon>
        <taxon>Dothideomycetes</taxon>
        <taxon>Dothideomycetidae</taxon>
        <taxon>Mycosphaerellales</taxon>
        <taxon>Teratosphaeriaceae</taxon>
        <taxon>Teratosphaeria</taxon>
    </lineage>
</organism>
<proteinExistence type="predicted"/>
<gene>
    <name evidence="2" type="ORF">EJ03DRAFT_332681</name>
</gene>
<sequence>MVDSTEDGHRLELSQVRQQQSDITKLLASLVDAQKQSNEFQRQNNELQKQNNELQKQNNELQHQNKDLLTKWVEHQDDQALNKITSRPPINAGTLLAGWEVEDRRSAVAWRKMWVTSGWRGHVDRVLLGVLVVTLQDVHEQ</sequence>
<feature type="region of interest" description="Disordered" evidence="1">
    <location>
        <begin position="38"/>
        <end position="61"/>
    </location>
</feature>
<protein>
    <submittedName>
        <fullName evidence="2">Uncharacterized protein</fullName>
    </submittedName>
</protein>
<name>A0A6G1LMS5_9PEZI</name>
<reference evidence="2" key="1">
    <citation type="journal article" date="2020" name="Stud. Mycol.">
        <title>101 Dothideomycetes genomes: a test case for predicting lifestyles and emergence of pathogens.</title>
        <authorList>
            <person name="Haridas S."/>
            <person name="Albert R."/>
            <person name="Binder M."/>
            <person name="Bloem J."/>
            <person name="Labutti K."/>
            <person name="Salamov A."/>
            <person name="Andreopoulos B."/>
            <person name="Baker S."/>
            <person name="Barry K."/>
            <person name="Bills G."/>
            <person name="Bluhm B."/>
            <person name="Cannon C."/>
            <person name="Castanera R."/>
            <person name="Culley D."/>
            <person name="Daum C."/>
            <person name="Ezra D."/>
            <person name="Gonzalez J."/>
            <person name="Henrissat B."/>
            <person name="Kuo A."/>
            <person name="Liang C."/>
            <person name="Lipzen A."/>
            <person name="Lutzoni F."/>
            <person name="Magnuson J."/>
            <person name="Mondo S."/>
            <person name="Nolan M."/>
            <person name="Ohm R."/>
            <person name="Pangilinan J."/>
            <person name="Park H.-J."/>
            <person name="Ramirez L."/>
            <person name="Alfaro M."/>
            <person name="Sun H."/>
            <person name="Tritt A."/>
            <person name="Yoshinaga Y."/>
            <person name="Zwiers L.-H."/>
            <person name="Turgeon B."/>
            <person name="Goodwin S."/>
            <person name="Spatafora J."/>
            <person name="Crous P."/>
            <person name="Grigoriev I."/>
        </authorList>
    </citation>
    <scope>NUCLEOTIDE SEQUENCE</scope>
    <source>
        <strain evidence="2">CBS 116005</strain>
    </source>
</reference>
<keyword evidence="3" id="KW-1185">Reference proteome</keyword>
<evidence type="ECO:0000256" key="1">
    <source>
        <dbReference type="SAM" id="MobiDB-lite"/>
    </source>
</evidence>
<dbReference type="AlphaFoldDB" id="A0A6G1LMS5"/>
<accession>A0A6G1LMS5</accession>